<feature type="region of interest" description="Disordered" evidence="1">
    <location>
        <begin position="1"/>
        <end position="22"/>
    </location>
</feature>
<keyword evidence="4" id="KW-1185">Reference proteome</keyword>
<feature type="transmembrane region" description="Helical" evidence="2">
    <location>
        <begin position="58"/>
        <end position="79"/>
    </location>
</feature>
<organism evidence="5">
    <name type="scientific">Schistosoma curassoni</name>
    <dbReference type="NCBI Taxonomy" id="6186"/>
    <lineage>
        <taxon>Eukaryota</taxon>
        <taxon>Metazoa</taxon>
        <taxon>Spiralia</taxon>
        <taxon>Lophotrochozoa</taxon>
        <taxon>Platyhelminthes</taxon>
        <taxon>Trematoda</taxon>
        <taxon>Digenea</taxon>
        <taxon>Strigeidida</taxon>
        <taxon>Schistosomatoidea</taxon>
        <taxon>Schistosomatidae</taxon>
        <taxon>Schistosoma</taxon>
    </lineage>
</organism>
<accession>A0A183KM35</accession>
<reference evidence="5" key="1">
    <citation type="submission" date="2016-06" db="UniProtKB">
        <authorList>
            <consortium name="WormBaseParasite"/>
        </authorList>
    </citation>
    <scope>IDENTIFICATION</scope>
</reference>
<dbReference type="WBParaSite" id="SCUD_0001610701-mRNA-1">
    <property type="protein sequence ID" value="SCUD_0001610701-mRNA-1"/>
    <property type="gene ID" value="SCUD_0001610701"/>
</dbReference>
<keyword evidence="2" id="KW-1133">Transmembrane helix</keyword>
<dbReference type="AlphaFoldDB" id="A0A183KM35"/>
<sequence length="164" mass="18558">MENETRKADEHTESGIVSRHEKNKQRLEITGKDCPRQCCMENADGPPMLLKERSFSRSIIFSMIDISYNILMMSTFVSLCSSSSSSSSSYKKLYKSGQSHIGGFSGSILVCLLYGPETWRTTTTTIKKVQVFINNCLRKILNIHWPDIISNSLLWERTNQLPAG</sequence>
<reference evidence="3 4" key="2">
    <citation type="submission" date="2018-11" db="EMBL/GenBank/DDBJ databases">
        <authorList>
            <consortium name="Pathogen Informatics"/>
        </authorList>
    </citation>
    <scope>NUCLEOTIDE SEQUENCE [LARGE SCALE GENOMIC DNA]</scope>
    <source>
        <strain evidence="3">Dakar</strain>
        <strain evidence="4">Dakar, Senegal</strain>
    </source>
</reference>
<dbReference type="Proteomes" id="UP000279833">
    <property type="component" value="Unassembled WGS sequence"/>
</dbReference>
<evidence type="ECO:0000313" key="4">
    <source>
        <dbReference type="Proteomes" id="UP000279833"/>
    </source>
</evidence>
<protein>
    <submittedName>
        <fullName evidence="3 5">Uncharacterized protein</fullName>
    </submittedName>
</protein>
<evidence type="ECO:0000256" key="1">
    <source>
        <dbReference type="SAM" id="MobiDB-lite"/>
    </source>
</evidence>
<evidence type="ECO:0000313" key="3">
    <source>
        <dbReference type="EMBL" id="VDP60865.1"/>
    </source>
</evidence>
<keyword evidence="2" id="KW-0472">Membrane</keyword>
<proteinExistence type="predicted"/>
<name>A0A183KM35_9TREM</name>
<evidence type="ECO:0000313" key="5">
    <source>
        <dbReference type="WBParaSite" id="SCUD_0001610701-mRNA-1"/>
    </source>
</evidence>
<evidence type="ECO:0000256" key="2">
    <source>
        <dbReference type="SAM" id="Phobius"/>
    </source>
</evidence>
<dbReference type="EMBL" id="UZAK01038331">
    <property type="protein sequence ID" value="VDP60865.1"/>
    <property type="molecule type" value="Genomic_DNA"/>
</dbReference>
<keyword evidence="2" id="KW-0812">Transmembrane</keyword>
<gene>
    <name evidence="3" type="ORF">SCUD_LOCUS16104</name>
</gene>